<name>A0A8H5CC26_9AGAR</name>
<dbReference type="SMART" id="SM00320">
    <property type="entry name" value="WD40"/>
    <property type="match status" value="4"/>
</dbReference>
<evidence type="ECO:0000313" key="4">
    <source>
        <dbReference type="Proteomes" id="UP000541558"/>
    </source>
</evidence>
<dbReference type="Pfam" id="PF00400">
    <property type="entry name" value="WD40"/>
    <property type="match status" value="1"/>
</dbReference>
<dbReference type="Gene3D" id="2.130.10.10">
    <property type="entry name" value="YVTN repeat-like/Quinoprotein amine dehydrogenase"/>
    <property type="match status" value="1"/>
</dbReference>
<dbReference type="InterPro" id="IPR001680">
    <property type="entry name" value="WD40_rpt"/>
</dbReference>
<sequence length="835" mass="93290">MAFVASNPASTTSTSTSTSPLMPREVPGAAMSSFIDLTDTWSDEDVQIVATQPRPTPFNPPSAIRITQKERKRKQNPDVLEIRNPQGLNQPPKKRRLPQANPSVIEIADDGPSRRPLPIVHPSRRTQLPDPTARLQEASRRKPTSSSTSRSQSATATASNRASTSRPTPVTGPQDRVYIISDEDEPGPRQQRENTSRRQRQSNVFKPTPRSPPPPPRLKIATAGSSSAQGSSQRREQEALRPNPQAGPSQPPRPPLVTTRRSPGLFEKQDIEAIETEKDYENYHGGLDWNNPTVWDPIARNVDKLAPVLDDDSFYTDEDTESEKLDKAAKVLEGRLERSKQTRRAHMVYPRPNVQPQRQDGYTLPLSLMDIIQTARNYKRGTFCLPRPLAPWEHNFRRPHLMKALNLKGLKPTANWKDCPGSIQVVQQKDGWVAIGGATTGGEPDREGEDRIDPYNRSGSLSTFWNQRAEKFSILKGHTEQRFGGDKYYAVNDIKFDPTDAENSFVSSGNDRKLRRWTPTHSGTKHSFEMLHKFDGIPHVLTFKPGTSTLAVAEKCVHVFPSVALGTEPTEFQGEYRGQVIGEMRWGADTTANHLFASSEPVLTHPKYNGVHRAYDINGARKWAMYNFDTKEAGDCMAVDPSGANLFLVTRRDGSTPILRRYDIRRKTGRAEEEITMQPYAPGIEGEVQDASVSPDGIYIAFGRHDNRTHVYDTRYLPKDGSPLYDFRHDDNSLKIHPGDDVYGVTKLEWIMTGSRLGLLTGGSDGCVRLWDPLGAGSNPQNGAVVASMDSDIATFSLGDRFKGEHQLVVGDCSGEVRIYDRFFDEDFQRFTGQD</sequence>
<evidence type="ECO:0008006" key="5">
    <source>
        <dbReference type="Google" id="ProtNLM"/>
    </source>
</evidence>
<dbReference type="InterPro" id="IPR036322">
    <property type="entry name" value="WD40_repeat_dom_sf"/>
</dbReference>
<dbReference type="InterPro" id="IPR015943">
    <property type="entry name" value="WD40/YVTN_repeat-like_dom_sf"/>
</dbReference>
<dbReference type="EMBL" id="JAACJK010000014">
    <property type="protein sequence ID" value="KAF5338356.1"/>
    <property type="molecule type" value="Genomic_DNA"/>
</dbReference>
<feature type="compositionally biased region" description="Low complexity" evidence="2">
    <location>
        <begin position="144"/>
        <end position="166"/>
    </location>
</feature>
<feature type="region of interest" description="Disordered" evidence="2">
    <location>
        <begin position="1"/>
        <end position="27"/>
    </location>
</feature>
<dbReference type="AlphaFoldDB" id="A0A8H5CC26"/>
<feature type="compositionally biased region" description="Low complexity" evidence="2">
    <location>
        <begin position="10"/>
        <end position="19"/>
    </location>
</feature>
<dbReference type="OrthoDB" id="10248252at2759"/>
<accession>A0A8H5CC26</accession>
<feature type="region of interest" description="Disordered" evidence="2">
    <location>
        <begin position="50"/>
        <end position="267"/>
    </location>
</feature>
<feature type="compositionally biased region" description="Basic and acidic residues" evidence="2">
    <location>
        <begin position="186"/>
        <end position="196"/>
    </location>
</feature>
<dbReference type="PROSITE" id="PS50082">
    <property type="entry name" value="WD_REPEATS_2"/>
    <property type="match status" value="1"/>
</dbReference>
<proteinExistence type="predicted"/>
<comment type="caution">
    <text evidence="3">The sequence shown here is derived from an EMBL/GenBank/DDBJ whole genome shotgun (WGS) entry which is preliminary data.</text>
</comment>
<keyword evidence="4" id="KW-1185">Reference proteome</keyword>
<dbReference type="Proteomes" id="UP000541558">
    <property type="component" value="Unassembled WGS sequence"/>
</dbReference>
<dbReference type="SUPFAM" id="SSF50978">
    <property type="entry name" value="WD40 repeat-like"/>
    <property type="match status" value="1"/>
</dbReference>
<feature type="repeat" description="WD" evidence="1">
    <location>
        <begin position="759"/>
        <end position="772"/>
    </location>
</feature>
<evidence type="ECO:0000256" key="2">
    <source>
        <dbReference type="SAM" id="MobiDB-lite"/>
    </source>
</evidence>
<organism evidence="3 4">
    <name type="scientific">Ephemerocybe angulata</name>
    <dbReference type="NCBI Taxonomy" id="980116"/>
    <lineage>
        <taxon>Eukaryota</taxon>
        <taxon>Fungi</taxon>
        <taxon>Dikarya</taxon>
        <taxon>Basidiomycota</taxon>
        <taxon>Agaricomycotina</taxon>
        <taxon>Agaricomycetes</taxon>
        <taxon>Agaricomycetidae</taxon>
        <taxon>Agaricales</taxon>
        <taxon>Agaricineae</taxon>
        <taxon>Psathyrellaceae</taxon>
        <taxon>Ephemerocybe</taxon>
    </lineage>
</organism>
<feature type="compositionally biased region" description="Low complexity" evidence="2">
    <location>
        <begin position="223"/>
        <end position="232"/>
    </location>
</feature>
<reference evidence="3 4" key="1">
    <citation type="journal article" date="2020" name="ISME J.">
        <title>Uncovering the hidden diversity of litter-decomposition mechanisms in mushroom-forming fungi.</title>
        <authorList>
            <person name="Floudas D."/>
            <person name="Bentzer J."/>
            <person name="Ahren D."/>
            <person name="Johansson T."/>
            <person name="Persson P."/>
            <person name="Tunlid A."/>
        </authorList>
    </citation>
    <scope>NUCLEOTIDE SEQUENCE [LARGE SCALE GENOMIC DNA]</scope>
    <source>
        <strain evidence="3 4">CBS 175.51</strain>
    </source>
</reference>
<gene>
    <name evidence="3" type="ORF">D9611_012526</name>
</gene>
<evidence type="ECO:0000256" key="1">
    <source>
        <dbReference type="PROSITE-ProRule" id="PRU00221"/>
    </source>
</evidence>
<protein>
    <recommendedName>
        <fullName evidence="5">WD40 repeat-like protein</fullName>
    </recommendedName>
</protein>
<evidence type="ECO:0000313" key="3">
    <source>
        <dbReference type="EMBL" id="KAF5338356.1"/>
    </source>
</evidence>
<keyword evidence="1" id="KW-0853">WD repeat</keyword>